<keyword evidence="1" id="KW-0472">Membrane</keyword>
<dbReference type="InterPro" id="IPR025330">
    <property type="entry name" value="DUF4236"/>
</dbReference>
<keyword evidence="1" id="KW-1133">Transmembrane helix</keyword>
<dbReference type="Pfam" id="PF14020">
    <property type="entry name" value="DUF4236"/>
    <property type="match status" value="1"/>
</dbReference>
<organism evidence="3 4">
    <name type="scientific">Hyphomicrobium facile</name>
    <dbReference type="NCBI Taxonomy" id="51670"/>
    <lineage>
        <taxon>Bacteria</taxon>
        <taxon>Pseudomonadati</taxon>
        <taxon>Pseudomonadota</taxon>
        <taxon>Alphaproteobacteria</taxon>
        <taxon>Hyphomicrobiales</taxon>
        <taxon>Hyphomicrobiaceae</taxon>
        <taxon>Hyphomicrobium</taxon>
    </lineage>
</organism>
<accession>A0A1I7MY12</accession>
<name>A0A1I7MY12_9HYPH</name>
<evidence type="ECO:0000259" key="2">
    <source>
        <dbReference type="Pfam" id="PF14020"/>
    </source>
</evidence>
<keyword evidence="4" id="KW-1185">Reference proteome</keyword>
<evidence type="ECO:0000313" key="4">
    <source>
        <dbReference type="Proteomes" id="UP000199423"/>
    </source>
</evidence>
<dbReference type="OrthoDB" id="9806903at2"/>
<feature type="domain" description="DUF4236" evidence="2">
    <location>
        <begin position="4"/>
        <end position="57"/>
    </location>
</feature>
<dbReference type="EMBL" id="FPCH01000001">
    <property type="protein sequence ID" value="SFV27317.1"/>
    <property type="molecule type" value="Genomic_DNA"/>
</dbReference>
<evidence type="ECO:0000256" key="1">
    <source>
        <dbReference type="SAM" id="Phobius"/>
    </source>
</evidence>
<sequence>MGYFRFRKTISILPGVRINLSKTGVSGSLGGHGATVNVGKKGQQVTLGIPGTGLSYRTPLSTTLFIGLILVAVVAGIAYLVAPDAVKALLHWWQPRWF</sequence>
<evidence type="ECO:0000313" key="3">
    <source>
        <dbReference type="EMBL" id="SFV27317.1"/>
    </source>
</evidence>
<proteinExistence type="predicted"/>
<reference evidence="4" key="1">
    <citation type="submission" date="2016-10" db="EMBL/GenBank/DDBJ databases">
        <authorList>
            <person name="Varghese N."/>
            <person name="Submissions S."/>
        </authorList>
    </citation>
    <scope>NUCLEOTIDE SEQUENCE [LARGE SCALE GENOMIC DNA]</scope>
    <source>
        <strain evidence="4">DSM 1565</strain>
    </source>
</reference>
<feature type="transmembrane region" description="Helical" evidence="1">
    <location>
        <begin position="64"/>
        <end position="82"/>
    </location>
</feature>
<dbReference type="Proteomes" id="UP000199423">
    <property type="component" value="Unassembled WGS sequence"/>
</dbReference>
<gene>
    <name evidence="3" type="ORF">SAMN04488557_0731</name>
</gene>
<keyword evidence="1" id="KW-0812">Transmembrane</keyword>
<dbReference type="RefSeq" id="WP_092864308.1">
    <property type="nucleotide sequence ID" value="NZ_FPCH01000001.1"/>
</dbReference>
<dbReference type="AlphaFoldDB" id="A0A1I7MY12"/>
<protein>
    <recommendedName>
        <fullName evidence="2">DUF4236 domain-containing protein</fullName>
    </recommendedName>
</protein>